<sequence>MAARGGFQSVPTAGGGGAMGPGPPVPGAAPGMGPGTPSGRMGPTSGAQNHMYRSPMPGPGYPVSYRSISPLEQSRSPLLCHKWLTLSSATVQGKVATNLQTESTKNF</sequence>
<name>A0ABV0V9B2_9TELE</name>
<evidence type="ECO:0000256" key="1">
    <source>
        <dbReference type="SAM" id="MobiDB-lite"/>
    </source>
</evidence>
<evidence type="ECO:0000313" key="2">
    <source>
        <dbReference type="EMBL" id="MEQ2253905.1"/>
    </source>
</evidence>
<comment type="caution">
    <text evidence="2">The sequence shown here is derived from an EMBL/GenBank/DDBJ whole genome shotgun (WGS) entry which is preliminary data.</text>
</comment>
<keyword evidence="3" id="KW-1185">Reference proteome</keyword>
<evidence type="ECO:0000313" key="3">
    <source>
        <dbReference type="Proteomes" id="UP001482620"/>
    </source>
</evidence>
<reference evidence="2 3" key="1">
    <citation type="submission" date="2021-06" db="EMBL/GenBank/DDBJ databases">
        <authorList>
            <person name="Palmer J.M."/>
        </authorList>
    </citation>
    <scope>NUCLEOTIDE SEQUENCE [LARGE SCALE GENOMIC DNA]</scope>
    <source>
        <strain evidence="3">if_2019</strain>
        <tissue evidence="2">Muscle</tissue>
    </source>
</reference>
<feature type="region of interest" description="Disordered" evidence="1">
    <location>
        <begin position="1"/>
        <end position="60"/>
    </location>
</feature>
<accession>A0ABV0V9B2</accession>
<protein>
    <submittedName>
        <fullName evidence="2">Uncharacterized protein</fullName>
    </submittedName>
</protein>
<gene>
    <name evidence="2" type="ORF">ILYODFUR_037331</name>
</gene>
<organism evidence="2 3">
    <name type="scientific">Ilyodon furcidens</name>
    <name type="common">goldbreast splitfin</name>
    <dbReference type="NCBI Taxonomy" id="33524"/>
    <lineage>
        <taxon>Eukaryota</taxon>
        <taxon>Metazoa</taxon>
        <taxon>Chordata</taxon>
        <taxon>Craniata</taxon>
        <taxon>Vertebrata</taxon>
        <taxon>Euteleostomi</taxon>
        <taxon>Actinopterygii</taxon>
        <taxon>Neopterygii</taxon>
        <taxon>Teleostei</taxon>
        <taxon>Neoteleostei</taxon>
        <taxon>Acanthomorphata</taxon>
        <taxon>Ovalentaria</taxon>
        <taxon>Atherinomorphae</taxon>
        <taxon>Cyprinodontiformes</taxon>
        <taxon>Goodeidae</taxon>
        <taxon>Ilyodon</taxon>
    </lineage>
</organism>
<proteinExistence type="predicted"/>
<dbReference type="EMBL" id="JAHRIQ010100845">
    <property type="protein sequence ID" value="MEQ2253905.1"/>
    <property type="molecule type" value="Genomic_DNA"/>
</dbReference>
<dbReference type="Proteomes" id="UP001482620">
    <property type="component" value="Unassembled WGS sequence"/>
</dbReference>